<dbReference type="Proteomes" id="UP001732700">
    <property type="component" value="Chromosome 7C"/>
</dbReference>
<protein>
    <submittedName>
        <fullName evidence="1">Uncharacterized protein</fullName>
    </submittedName>
</protein>
<reference evidence="1" key="1">
    <citation type="submission" date="2021-05" db="EMBL/GenBank/DDBJ databases">
        <authorList>
            <person name="Scholz U."/>
            <person name="Mascher M."/>
            <person name="Fiebig A."/>
        </authorList>
    </citation>
    <scope>NUCLEOTIDE SEQUENCE [LARGE SCALE GENOMIC DNA]</scope>
</reference>
<reference evidence="1" key="2">
    <citation type="submission" date="2025-09" db="UniProtKB">
        <authorList>
            <consortium name="EnsemblPlants"/>
        </authorList>
    </citation>
    <scope>IDENTIFICATION</scope>
</reference>
<dbReference type="EnsemblPlants" id="AVESA.00010b.r2.7CG0691370.1">
    <property type="protein sequence ID" value="AVESA.00010b.r2.7CG0691370.1.CDS"/>
    <property type="gene ID" value="AVESA.00010b.r2.7CG0691370"/>
</dbReference>
<proteinExistence type="predicted"/>
<sequence length="185" mass="20233">MLFSSGLTTNTSNDQLPYAVQQAKERLHQRLRSADLFPGRRQTAPAVGTTWAGPHLSSESDACNCKSKDCRLDGPTIRFNSATFLPPHKVKQITAEPCSGVAGLAPRQRPVSRLGQETLQGTVEGEDVESLVDCSICLEGCHSAAEGLVQLQCKHIFHSACLEQWLQSRADCPYCRASVVLPRRE</sequence>
<organism evidence="1 2">
    <name type="scientific">Avena sativa</name>
    <name type="common">Oat</name>
    <dbReference type="NCBI Taxonomy" id="4498"/>
    <lineage>
        <taxon>Eukaryota</taxon>
        <taxon>Viridiplantae</taxon>
        <taxon>Streptophyta</taxon>
        <taxon>Embryophyta</taxon>
        <taxon>Tracheophyta</taxon>
        <taxon>Spermatophyta</taxon>
        <taxon>Magnoliopsida</taxon>
        <taxon>Liliopsida</taxon>
        <taxon>Poales</taxon>
        <taxon>Poaceae</taxon>
        <taxon>BOP clade</taxon>
        <taxon>Pooideae</taxon>
        <taxon>Poodae</taxon>
        <taxon>Poeae</taxon>
        <taxon>Poeae Chloroplast Group 1 (Aveneae type)</taxon>
        <taxon>Aveninae</taxon>
        <taxon>Avena</taxon>
    </lineage>
</organism>
<accession>A0ACD6A6V2</accession>
<evidence type="ECO:0000313" key="1">
    <source>
        <dbReference type="EnsemblPlants" id="AVESA.00010b.r2.7CG0691370.1.CDS"/>
    </source>
</evidence>
<name>A0ACD6A6V2_AVESA</name>
<evidence type="ECO:0000313" key="2">
    <source>
        <dbReference type="Proteomes" id="UP001732700"/>
    </source>
</evidence>
<keyword evidence="2" id="KW-1185">Reference proteome</keyword>